<dbReference type="EMBL" id="JACRWE010000005">
    <property type="protein sequence ID" value="MBC5997419.1"/>
    <property type="molecule type" value="Genomic_DNA"/>
</dbReference>
<dbReference type="Gene3D" id="3.40.50.1000">
    <property type="entry name" value="HAD superfamily/HAD-like"/>
    <property type="match status" value="1"/>
</dbReference>
<reference evidence="1 2" key="1">
    <citation type="submission" date="2020-08" db="EMBL/GenBank/DDBJ databases">
        <authorList>
            <person name="Liu C."/>
            <person name="Sun Q."/>
        </authorList>
    </citation>
    <scope>NUCLEOTIDE SEQUENCE [LARGE SCALE GENOMIC DNA]</scope>
    <source>
        <strain evidence="1 2">NSJ-18</strain>
    </source>
</reference>
<dbReference type="Proteomes" id="UP000609849">
    <property type="component" value="Unassembled WGS sequence"/>
</dbReference>
<sequence>MMIKLVAADMDGTLLNSKKELSPNLFNTVNKLRDKGIKVAIASGRQYYNLLKIFEEIKDDLIFISDNGSIVFEGEENIFISEIEEEKLIEPVEVIRNIDNAYPILCGEKSAYVEDDNSEFLHNARMYYERLEVVPNILEVIKKDKICKIAVFDGNGAETNSYPLLEKFNDKLLVCLSGENWVDFMNLDINKGNAIKKLQEIYEITYDECMAFGDYLNDYEMMQECKHSYAMANAHPKLKEICNYEAKSNDEDGVVDTLNNYLLKLNRRPCNKE</sequence>
<dbReference type="SUPFAM" id="SSF56784">
    <property type="entry name" value="HAD-like"/>
    <property type="match status" value="1"/>
</dbReference>
<dbReference type="InterPro" id="IPR023214">
    <property type="entry name" value="HAD_sf"/>
</dbReference>
<keyword evidence="2" id="KW-1185">Reference proteome</keyword>
<proteinExistence type="predicted"/>
<dbReference type="Gene3D" id="3.30.1240.10">
    <property type="match status" value="1"/>
</dbReference>
<dbReference type="NCBIfam" id="TIGR01484">
    <property type="entry name" value="HAD-SF-IIB"/>
    <property type="match status" value="1"/>
</dbReference>
<dbReference type="SFLD" id="SFLDG01144">
    <property type="entry name" value="C2.B.4:_PGP_Like"/>
    <property type="match status" value="1"/>
</dbReference>
<dbReference type="PANTHER" id="PTHR10000">
    <property type="entry name" value="PHOSPHOSERINE PHOSPHATASE"/>
    <property type="match status" value="1"/>
</dbReference>
<dbReference type="InterPro" id="IPR006379">
    <property type="entry name" value="HAD-SF_hydro_IIB"/>
</dbReference>
<organism evidence="1 2">
    <name type="scientific">Romboutsia faecis</name>
    <dbReference type="NCBI Taxonomy" id="2764597"/>
    <lineage>
        <taxon>Bacteria</taxon>
        <taxon>Bacillati</taxon>
        <taxon>Bacillota</taxon>
        <taxon>Clostridia</taxon>
        <taxon>Peptostreptococcales</taxon>
        <taxon>Peptostreptococcaceae</taxon>
        <taxon>Romboutsia</taxon>
    </lineage>
</organism>
<dbReference type="InterPro" id="IPR000150">
    <property type="entry name" value="Cof"/>
</dbReference>
<evidence type="ECO:0000313" key="2">
    <source>
        <dbReference type="Proteomes" id="UP000609849"/>
    </source>
</evidence>
<dbReference type="SFLD" id="SFLDS00003">
    <property type="entry name" value="Haloacid_Dehalogenase"/>
    <property type="match status" value="1"/>
</dbReference>
<dbReference type="PANTHER" id="PTHR10000:SF53">
    <property type="entry name" value="5-AMINO-6-(5-PHOSPHO-D-RIBITYLAMINO)URACIL PHOSPHATASE YBJI-RELATED"/>
    <property type="match status" value="1"/>
</dbReference>
<dbReference type="Pfam" id="PF08282">
    <property type="entry name" value="Hydrolase_3"/>
    <property type="match status" value="1"/>
</dbReference>
<comment type="caution">
    <text evidence="1">The sequence shown here is derived from an EMBL/GenBank/DDBJ whole genome shotgun (WGS) entry which is preliminary data.</text>
</comment>
<dbReference type="SFLD" id="SFLDG01140">
    <property type="entry name" value="C2.B:_Phosphomannomutase_and_P"/>
    <property type="match status" value="1"/>
</dbReference>
<gene>
    <name evidence="1" type="ORF">H8923_11650</name>
</gene>
<dbReference type="RefSeq" id="WP_153971959.1">
    <property type="nucleotide sequence ID" value="NZ_JACRWE010000005.1"/>
</dbReference>
<dbReference type="PROSITE" id="PS01228">
    <property type="entry name" value="COF_1"/>
    <property type="match status" value="1"/>
</dbReference>
<dbReference type="InterPro" id="IPR036412">
    <property type="entry name" value="HAD-like_sf"/>
</dbReference>
<name>A0ABR7JR94_9FIRM</name>
<dbReference type="GO" id="GO:0016787">
    <property type="term" value="F:hydrolase activity"/>
    <property type="evidence" value="ECO:0007669"/>
    <property type="project" value="UniProtKB-KW"/>
</dbReference>
<protein>
    <submittedName>
        <fullName evidence="1">HAD family hydrolase</fullName>
    </submittedName>
</protein>
<dbReference type="CDD" id="cd07516">
    <property type="entry name" value="HAD_Pase"/>
    <property type="match status" value="1"/>
</dbReference>
<dbReference type="NCBIfam" id="TIGR00099">
    <property type="entry name" value="Cof-subfamily"/>
    <property type="match status" value="1"/>
</dbReference>
<keyword evidence="1" id="KW-0378">Hydrolase</keyword>
<evidence type="ECO:0000313" key="1">
    <source>
        <dbReference type="EMBL" id="MBC5997419.1"/>
    </source>
</evidence>
<accession>A0ABR7JR94</accession>